<dbReference type="PhylomeDB" id="A0A0G4HK79"/>
<feature type="compositionally biased region" description="Low complexity" evidence="3">
    <location>
        <begin position="559"/>
        <end position="586"/>
    </location>
</feature>
<dbReference type="VEuPathDB" id="CryptoDB:Cvel_1122"/>
<evidence type="ECO:0000256" key="1">
    <source>
        <dbReference type="ARBA" id="ARBA00022737"/>
    </source>
</evidence>
<feature type="region of interest" description="Disordered" evidence="3">
    <location>
        <begin position="150"/>
        <end position="202"/>
    </location>
</feature>
<sequence length="612" mass="65067">MSRVCDVLGVSMKPEVSSGGSWTEVSLTGEHENVIQALATMHDTEAIPLRVLVDAEVCEKNEFKDQVQTGEDLFGVPVRVLAEATFRPDPNSNSTNTNTKKVLAISGPSGTALAAIRAFASFVFHDAPLPSVGQQNSNTTRSLHEAPAVTGDTHTQHAQPDERTPSATALPPHPTYPLQTNDDAPPDYDAFPNENPTPAVQAAPAQGNLNTFQHPHPAAAPAQGFITGPQQTIPTPGFANGNKPIPSEPVYERLVWIAAHYVPRLIGGGGKCILEFQNRSGAQLEYDRVTTDEGLKSVKITGNSRQVDAAVSLITNKVASWAARDSGGPESETLWVPDVVVNQVIGKKGSKVSEFQLYSGASVFIDARSSTTMGTIWQVCSSLSVQGAEMQALAHHVYTIQGMSSPNGFPPCPQMQTLCRRLVVAGTQEAVTKCKRLVVDCVCRILRLAAFHTQGGASNQHNQRGSPGSGALEIPFGGSGQGGQGSGNTNHYAPHHSNNRSSYPSAREQHNNSASVTHHLPDRVLLPNGRFSERTSQTNSRTNEIGAAPPSYWAGGLGSSSASSSSSTANQNQRWSQPQQQQQQGQTGSLWGGAHRYTPGASAFGRSQGVFP</sequence>
<gene>
    <name evidence="5" type="ORF">Cvel_1122</name>
</gene>
<name>A0A0G4HK79_9ALVE</name>
<dbReference type="Pfam" id="PF00013">
    <property type="entry name" value="KH_1"/>
    <property type="match status" value="1"/>
</dbReference>
<proteinExistence type="predicted"/>
<organism evidence="5">
    <name type="scientific">Chromera velia CCMP2878</name>
    <dbReference type="NCBI Taxonomy" id="1169474"/>
    <lineage>
        <taxon>Eukaryota</taxon>
        <taxon>Sar</taxon>
        <taxon>Alveolata</taxon>
        <taxon>Colpodellida</taxon>
        <taxon>Chromeraceae</taxon>
        <taxon>Chromera</taxon>
    </lineage>
</organism>
<dbReference type="SMART" id="SM00322">
    <property type="entry name" value="KH"/>
    <property type="match status" value="2"/>
</dbReference>
<dbReference type="PROSITE" id="PS50084">
    <property type="entry name" value="KH_TYPE_1"/>
    <property type="match status" value="2"/>
</dbReference>
<feature type="domain" description="K Homology" evidence="4">
    <location>
        <begin position="249"/>
        <end position="319"/>
    </location>
</feature>
<dbReference type="SUPFAM" id="SSF54791">
    <property type="entry name" value="Eukaryotic type KH-domain (KH-domain type I)"/>
    <property type="match status" value="2"/>
</dbReference>
<accession>A0A0G4HK79</accession>
<evidence type="ECO:0000313" key="5">
    <source>
        <dbReference type="EMBL" id="CEM44502.1"/>
    </source>
</evidence>
<dbReference type="InterPro" id="IPR004087">
    <property type="entry name" value="KH_dom"/>
</dbReference>
<dbReference type="GO" id="GO:0003723">
    <property type="term" value="F:RNA binding"/>
    <property type="evidence" value="ECO:0007669"/>
    <property type="project" value="UniProtKB-UniRule"/>
</dbReference>
<dbReference type="InterPro" id="IPR004088">
    <property type="entry name" value="KH_dom_type_1"/>
</dbReference>
<feature type="compositionally biased region" description="Polar residues" evidence="3">
    <location>
        <begin position="455"/>
        <end position="466"/>
    </location>
</feature>
<feature type="domain" description="K Homology" evidence="4">
    <location>
        <begin position="328"/>
        <end position="443"/>
    </location>
</feature>
<dbReference type="EMBL" id="CDMZ01002938">
    <property type="protein sequence ID" value="CEM44502.1"/>
    <property type="molecule type" value="Genomic_DNA"/>
</dbReference>
<evidence type="ECO:0000256" key="3">
    <source>
        <dbReference type="SAM" id="MobiDB-lite"/>
    </source>
</evidence>
<reference evidence="5" key="1">
    <citation type="submission" date="2014-11" db="EMBL/GenBank/DDBJ databases">
        <authorList>
            <person name="Otto D Thomas"/>
            <person name="Naeem Raeece"/>
        </authorList>
    </citation>
    <scope>NUCLEOTIDE SEQUENCE</scope>
</reference>
<keyword evidence="1" id="KW-0677">Repeat</keyword>
<dbReference type="AlphaFoldDB" id="A0A0G4HK79"/>
<feature type="region of interest" description="Disordered" evidence="3">
    <location>
        <begin position="455"/>
        <end position="612"/>
    </location>
</feature>
<feature type="compositionally biased region" description="Gly residues" evidence="3">
    <location>
        <begin position="477"/>
        <end position="486"/>
    </location>
</feature>
<dbReference type="Gene3D" id="3.30.1370.10">
    <property type="entry name" value="K Homology domain, type 1"/>
    <property type="match status" value="2"/>
</dbReference>
<dbReference type="CDD" id="cd00105">
    <property type="entry name" value="KH-I"/>
    <property type="match status" value="2"/>
</dbReference>
<evidence type="ECO:0000256" key="2">
    <source>
        <dbReference type="PROSITE-ProRule" id="PRU00117"/>
    </source>
</evidence>
<dbReference type="PANTHER" id="PTHR10288">
    <property type="entry name" value="KH DOMAIN CONTAINING RNA BINDING PROTEIN"/>
    <property type="match status" value="1"/>
</dbReference>
<evidence type="ECO:0000259" key="4">
    <source>
        <dbReference type="SMART" id="SM00322"/>
    </source>
</evidence>
<dbReference type="InterPro" id="IPR036612">
    <property type="entry name" value="KH_dom_type_1_sf"/>
</dbReference>
<protein>
    <recommendedName>
        <fullName evidence="4">K Homology domain-containing protein</fullName>
    </recommendedName>
</protein>
<keyword evidence="2" id="KW-0694">RNA-binding</keyword>
<feature type="compositionally biased region" description="Polar residues" evidence="3">
    <location>
        <begin position="534"/>
        <end position="543"/>
    </location>
</feature>